<dbReference type="EMBL" id="CVRI01000024">
    <property type="protein sequence ID" value="CRK92222.1"/>
    <property type="molecule type" value="Genomic_DNA"/>
</dbReference>
<dbReference type="Proteomes" id="UP000183832">
    <property type="component" value="Unassembled WGS sequence"/>
</dbReference>
<accession>A0A1J1I083</accession>
<sequence length="74" mass="8563">MENSALTALFLRQTDANEAEKFLKFHFRNLTTKSVRRRCFKVVIAATASVSLMFNGAWENCSPFIIRTKWSTFL</sequence>
<name>A0A1J1I083_9DIPT</name>
<protein>
    <submittedName>
        <fullName evidence="1">CLUMA_CG005833, isoform A</fullName>
    </submittedName>
</protein>
<keyword evidence="2" id="KW-1185">Reference proteome</keyword>
<gene>
    <name evidence="1" type="ORF">CLUMA_CG005833</name>
</gene>
<organism evidence="1 2">
    <name type="scientific">Clunio marinus</name>
    <dbReference type="NCBI Taxonomy" id="568069"/>
    <lineage>
        <taxon>Eukaryota</taxon>
        <taxon>Metazoa</taxon>
        <taxon>Ecdysozoa</taxon>
        <taxon>Arthropoda</taxon>
        <taxon>Hexapoda</taxon>
        <taxon>Insecta</taxon>
        <taxon>Pterygota</taxon>
        <taxon>Neoptera</taxon>
        <taxon>Endopterygota</taxon>
        <taxon>Diptera</taxon>
        <taxon>Nematocera</taxon>
        <taxon>Chironomoidea</taxon>
        <taxon>Chironomidae</taxon>
        <taxon>Clunio</taxon>
    </lineage>
</organism>
<evidence type="ECO:0000313" key="1">
    <source>
        <dbReference type="EMBL" id="CRK92222.1"/>
    </source>
</evidence>
<proteinExistence type="predicted"/>
<reference evidence="1 2" key="1">
    <citation type="submission" date="2015-04" db="EMBL/GenBank/DDBJ databases">
        <authorList>
            <person name="Syromyatnikov M.Y."/>
            <person name="Popov V.N."/>
        </authorList>
    </citation>
    <scope>NUCLEOTIDE SEQUENCE [LARGE SCALE GENOMIC DNA]</scope>
</reference>
<dbReference type="AlphaFoldDB" id="A0A1J1I083"/>
<evidence type="ECO:0000313" key="2">
    <source>
        <dbReference type="Proteomes" id="UP000183832"/>
    </source>
</evidence>